<reference evidence="1 2" key="1">
    <citation type="journal article" date="2015" name="Antonie Van Leeuwenhoek">
        <title>Tamlana nanhaiensis sp. nov., isolated from surface seawater collected from the South China Sea.</title>
        <authorList>
            <person name="Liu X."/>
            <person name="Lai Q."/>
            <person name="Du Y."/>
            <person name="Li G."/>
            <person name="Sun F."/>
            <person name="Shao Z."/>
        </authorList>
    </citation>
    <scope>NUCLEOTIDE SEQUENCE [LARGE SCALE GENOMIC DNA]</scope>
    <source>
        <strain evidence="1 2">FHC16</strain>
    </source>
</reference>
<dbReference type="AlphaFoldDB" id="A0A0D7W532"/>
<dbReference type="GO" id="GO:0016779">
    <property type="term" value="F:nucleotidyltransferase activity"/>
    <property type="evidence" value="ECO:0007669"/>
    <property type="project" value="UniProtKB-KW"/>
</dbReference>
<dbReference type="SUPFAM" id="SSF52374">
    <property type="entry name" value="Nucleotidylyl transferase"/>
    <property type="match status" value="1"/>
</dbReference>
<dbReference type="RefSeq" id="WP_044626190.1">
    <property type="nucleotide sequence ID" value="NZ_JTDV01000005.1"/>
</dbReference>
<dbReference type="EMBL" id="JTDV01000005">
    <property type="protein sequence ID" value="KJD32917.1"/>
    <property type="molecule type" value="Genomic_DNA"/>
</dbReference>
<protein>
    <submittedName>
        <fullName evidence="1">Nicotinate-nucleotide adenylyltransferase</fullName>
    </submittedName>
</protein>
<keyword evidence="1" id="KW-0808">Transferase</keyword>
<dbReference type="Gene3D" id="3.40.50.620">
    <property type="entry name" value="HUPs"/>
    <property type="match status" value="1"/>
</dbReference>
<proteinExistence type="predicted"/>
<dbReference type="Proteomes" id="UP000032361">
    <property type="component" value="Unassembled WGS sequence"/>
</dbReference>
<sequence>MEITIKGDKEIDNVPSLKTKALRINLNENIYGTFAEIGAGQETCRHFFRAGGASGTIAKAMSAYDKDFSDAIYGTEDDGRYVTEARLRKMLAHEMNLIEDRITREKNPNKIFFTYANTVATIDFAKQFKGHGWVGIRYQVEATGDYNEIILHLRFKETDARLQQETLGILGTNLIYGAFYKYNEPKKLLRYLYDHLHKDQVEIDTINFSGPVFKNVDNRLMSLQLVKNGMTDAVMFGPDGTNVLPAKIFYKKNILALRGSFRPVTKVNMAMYEKSYEMFINENKVSKEKTEVVFEITLSNLRAEGEIDEQDFIDRADLLCSLGHSVMISNFQEYYKVVEYFSNYTKARMGLVMGVSNMIDIFDEKYYRHISGGILEAFGKLFFKDLKVYLYPMLDTDSGELINSENLKVHPRMKELFKFFKYNGKVIDIEEYDKSIMNIFSRQILKMITNGESGWEDMVPEGTAELIKDYRLFGYTRKPLTLNRKRLK</sequence>
<comment type="caution">
    <text evidence="1">The sequence shown here is derived from an EMBL/GenBank/DDBJ whole genome shotgun (WGS) entry which is preliminary data.</text>
</comment>
<keyword evidence="2" id="KW-1185">Reference proteome</keyword>
<keyword evidence="1" id="KW-0548">Nucleotidyltransferase</keyword>
<accession>A0A0D7W532</accession>
<gene>
    <name evidence="1" type="ORF">PK35_08035</name>
</gene>
<evidence type="ECO:0000313" key="2">
    <source>
        <dbReference type="Proteomes" id="UP000032361"/>
    </source>
</evidence>
<name>A0A0D7W532_9FLAO</name>
<dbReference type="InterPro" id="IPR014729">
    <property type="entry name" value="Rossmann-like_a/b/a_fold"/>
</dbReference>
<dbReference type="OrthoDB" id="179386at2"/>
<evidence type="ECO:0000313" key="1">
    <source>
        <dbReference type="EMBL" id="KJD32917.1"/>
    </source>
</evidence>
<dbReference type="PATRIC" id="fig|1382798.3.peg.2950"/>
<organism evidence="1 2">
    <name type="scientific">Neotamlana nanhaiensis</name>
    <dbReference type="NCBI Taxonomy" id="1382798"/>
    <lineage>
        <taxon>Bacteria</taxon>
        <taxon>Pseudomonadati</taxon>
        <taxon>Bacteroidota</taxon>
        <taxon>Flavobacteriia</taxon>
        <taxon>Flavobacteriales</taxon>
        <taxon>Flavobacteriaceae</taxon>
        <taxon>Neotamlana</taxon>
    </lineage>
</organism>
<dbReference type="STRING" id="1382798.PK35_08035"/>